<feature type="compositionally biased region" description="Acidic residues" evidence="7">
    <location>
        <begin position="1006"/>
        <end position="1018"/>
    </location>
</feature>
<feature type="region of interest" description="Disordered" evidence="7">
    <location>
        <begin position="1080"/>
        <end position="1132"/>
    </location>
</feature>
<evidence type="ECO:0000313" key="9">
    <source>
        <dbReference type="EMBL" id="OTG31296.1"/>
    </source>
</evidence>
<feature type="compositionally biased region" description="Polar residues" evidence="7">
    <location>
        <begin position="1285"/>
        <end position="1295"/>
    </location>
</feature>
<feature type="compositionally biased region" description="Polar residues" evidence="7">
    <location>
        <begin position="320"/>
        <end position="332"/>
    </location>
</feature>
<gene>
    <name evidence="9" type="ORF">HannXRQ_Chr03g0074011</name>
</gene>
<feature type="compositionally biased region" description="Polar residues" evidence="7">
    <location>
        <begin position="191"/>
        <end position="207"/>
    </location>
</feature>
<evidence type="ECO:0000256" key="1">
    <source>
        <dbReference type="ARBA" id="ARBA00004123"/>
    </source>
</evidence>
<feature type="region of interest" description="Disordered" evidence="7">
    <location>
        <begin position="1244"/>
        <end position="1392"/>
    </location>
</feature>
<dbReference type="GO" id="GO:0005634">
    <property type="term" value="C:nucleus"/>
    <property type="evidence" value="ECO:0007669"/>
    <property type="project" value="UniProtKB-SubCell"/>
</dbReference>
<feature type="region of interest" description="Disordered" evidence="7">
    <location>
        <begin position="320"/>
        <end position="345"/>
    </location>
</feature>
<accession>A0A251V820</accession>
<evidence type="ECO:0000259" key="8">
    <source>
        <dbReference type="Pfam" id="PF03941"/>
    </source>
</evidence>
<feature type="compositionally biased region" description="Basic residues" evidence="7">
    <location>
        <begin position="1085"/>
        <end position="1097"/>
    </location>
</feature>
<comment type="similarity">
    <text evidence="3">Belongs to the INCENP family.</text>
</comment>
<comment type="subcellular location">
    <subcellularLocation>
        <location evidence="2">Cytoplasm</location>
        <location evidence="2">Cytoskeleton</location>
        <location evidence="2">Spindle</location>
    </subcellularLocation>
    <subcellularLocation>
        <location evidence="1">Nucleus</location>
    </subcellularLocation>
</comment>
<feature type="compositionally biased region" description="Low complexity" evidence="7">
    <location>
        <begin position="984"/>
        <end position="997"/>
    </location>
</feature>
<feature type="compositionally biased region" description="Basic and acidic residues" evidence="7">
    <location>
        <begin position="1244"/>
        <end position="1253"/>
    </location>
</feature>
<dbReference type="EMBL" id="CM007892">
    <property type="protein sequence ID" value="OTG31296.1"/>
    <property type="molecule type" value="Genomic_DNA"/>
</dbReference>
<dbReference type="Proteomes" id="UP000215914">
    <property type="component" value="Chromosome 3"/>
</dbReference>
<evidence type="ECO:0000256" key="5">
    <source>
        <dbReference type="ARBA" id="ARBA00023212"/>
    </source>
</evidence>
<evidence type="ECO:0000256" key="4">
    <source>
        <dbReference type="ARBA" id="ARBA00022490"/>
    </source>
</evidence>
<dbReference type="GO" id="GO:0005819">
    <property type="term" value="C:spindle"/>
    <property type="evidence" value="ECO:0007669"/>
    <property type="project" value="UniProtKB-SubCell"/>
</dbReference>
<evidence type="ECO:0000313" key="10">
    <source>
        <dbReference type="Proteomes" id="UP000215914"/>
    </source>
</evidence>
<feature type="compositionally biased region" description="Basic and acidic residues" evidence="7">
    <location>
        <begin position="1270"/>
        <end position="1284"/>
    </location>
</feature>
<evidence type="ECO:0000256" key="2">
    <source>
        <dbReference type="ARBA" id="ARBA00004186"/>
    </source>
</evidence>
<keyword evidence="6" id="KW-0539">Nucleus</keyword>
<dbReference type="InterPro" id="IPR005635">
    <property type="entry name" value="Inner_centromere_prot_ARK-bd"/>
</dbReference>
<feature type="compositionally biased region" description="Polar residues" evidence="7">
    <location>
        <begin position="1108"/>
        <end position="1132"/>
    </location>
</feature>
<proteinExistence type="inferred from homology"/>
<evidence type="ECO:0000256" key="7">
    <source>
        <dbReference type="SAM" id="MobiDB-lite"/>
    </source>
</evidence>
<protein>
    <submittedName>
        <fullName evidence="9">Putative inner centromere protein, ARK-binding domain-containing protein</fullName>
    </submittedName>
</protein>
<keyword evidence="5" id="KW-0206">Cytoskeleton</keyword>
<dbReference type="FunCoup" id="A0A251V820">
    <property type="interactions" value="646"/>
</dbReference>
<sequence length="1444" mass="159940">MSLECQNNDIRSSLNRVAELDDSVEFPQNETNARTTSIYNAPDMSLECQNNDIGCSLNRAAEIDSVESPQSETNARITSIYTAPDVSLECQNNYTVCSLNRVAEIDSVESPQSETNARITSIYTAPDISLECQNNYTVCSLNRVAEIDDRVESPQNEMNAKITSIYTAPDTSLAIIQRSRSRQKARELRTNVKTTGKSRLSNENGDSNSKKDLLQATQDKHPSEVDKCDDITGSTSMILEEKGDKANDRTSHSVTLAKLSSSYEKTRLENDLTKKGSSFGKDKLDGGIIIQPTGDSLQQNGHGDNLPNFCLGSYASNKSRTGKTQGTQSQNKPCCGRITRSRSSSQQISRINKSVNMGTSVSCNLKEGGGALSHSVGDLMHKLTFSGKLLDAVETSQVLSDKNGKTQTICSTGGVLNPDISSNMDMKNSSLNGNHQENAEIVVGNRPIDAPVVMQPVSSGKLDPSTSDCCMKVKPKQLSFDEISQCDLNDIGSPLSKKRKPDGMFGQKCYPSNEYASSNFFEQQLPKAYVLSSCPNAAKIESSNNTNACAKDEMINIGLETNESPVVEDVEHISMVSLHDDIDVTCEVNVSSKEVGNTFNEEMHSGNSHLKGDHGHKGEESAAGVLMPVSPNSKSSFISSLTKQGNGDFEVDLGSSKSNNVEIGTNLKLCSIKLNSAKCNTCPLNQQNTLEYQPNCFSDCRKFRVPIQRDAIHLNLKTPETDLNTVKESASILSSEKINLFQSDGIQSCDKSFHNEIVCDLPEGTESLHELQAAEATVTEVDDATTAITNTLKQSEPTTVLNMIKNSADVGPVSPIINDDAVVTGNNNFEINFPEWVSSYDSGQLSQNDDKIVVSDEVTPVYESFLIDEEIGNINTENNEYGIDFDTLEIASTAYARASIIEQICKSTSMQTPLSQFKILDHMDIGTSVSLDEDSLKHLQTSGSCITENDYVFPQHQKVSYATPFSWQSKNYYSSPTGKLWERSASSSGSSEKQLSSNPDLTCFPIEEDPSSNEENDELEENIKVENENSVKDYEMADEIQERPHEYTEVWSQHANHVSTKSIKYPDRYSSNSVSIEASVPRTREKVKHKPKVHHGFKASMHDKENRNSSIETRASSRGNLSEISRNKNSMRSGIPRQLQFAQKEAKRNNIVSNITSFVPIVQQKQAAAGCTGKRDIKVKALEAAEAAKRREQDKENERKMKKEALKLERERMEKENAKERILNLIKKKEELKKKEADIAARKRLREEEERKQVAKKRKLVADAQKNQKIKLEKTRAGKVDIQKNAKNTATAGNTKKSENLRRNKNADENSARKHDTELRTDKTLANVAQQVDSVLENRDASNDFDEKEKATNIHEKSPVNVGPGKLTSQENSYDISPYQCSDDEDDEEGDQRPIKKFVPSWASKKRVAMVLPLQQKLNPESIFSADSFCSMDEVLLPRRLLAQ</sequence>
<feature type="region of interest" description="Disordered" evidence="7">
    <location>
        <begin position="178"/>
        <end position="211"/>
    </location>
</feature>
<feature type="region of interest" description="Disordered" evidence="7">
    <location>
        <begin position="981"/>
        <end position="1018"/>
    </location>
</feature>
<dbReference type="InParanoid" id="A0A251V820"/>
<feature type="domain" description="Inner centromere protein ARK-binding" evidence="8">
    <location>
        <begin position="1382"/>
        <end position="1435"/>
    </location>
</feature>
<organism evidence="9 10">
    <name type="scientific">Helianthus annuus</name>
    <name type="common">Common sunflower</name>
    <dbReference type="NCBI Taxonomy" id="4232"/>
    <lineage>
        <taxon>Eukaryota</taxon>
        <taxon>Viridiplantae</taxon>
        <taxon>Streptophyta</taxon>
        <taxon>Embryophyta</taxon>
        <taxon>Tracheophyta</taxon>
        <taxon>Spermatophyta</taxon>
        <taxon>Magnoliopsida</taxon>
        <taxon>eudicotyledons</taxon>
        <taxon>Gunneridae</taxon>
        <taxon>Pentapetalae</taxon>
        <taxon>asterids</taxon>
        <taxon>campanulids</taxon>
        <taxon>Asterales</taxon>
        <taxon>Asteraceae</taxon>
        <taxon>Asteroideae</taxon>
        <taxon>Heliantheae alliance</taxon>
        <taxon>Heliantheae</taxon>
        <taxon>Helianthus</taxon>
    </lineage>
</organism>
<dbReference type="PANTHER" id="PTHR13738:SF1">
    <property type="entry name" value="TROPONIN I"/>
    <property type="match status" value="1"/>
</dbReference>
<feature type="compositionally biased region" description="Basic and acidic residues" evidence="7">
    <location>
        <begin position="1336"/>
        <end position="1358"/>
    </location>
</feature>
<keyword evidence="10" id="KW-1185">Reference proteome</keyword>
<keyword evidence="4" id="KW-0963">Cytoplasm</keyword>
<dbReference type="Pfam" id="PF03941">
    <property type="entry name" value="INCENP_ARK-bind"/>
    <property type="match status" value="1"/>
</dbReference>
<reference evidence="10" key="1">
    <citation type="journal article" date="2017" name="Nature">
        <title>The sunflower genome provides insights into oil metabolism, flowering and Asterid evolution.</title>
        <authorList>
            <person name="Badouin H."/>
            <person name="Gouzy J."/>
            <person name="Grassa C.J."/>
            <person name="Murat F."/>
            <person name="Staton S.E."/>
            <person name="Cottret L."/>
            <person name="Lelandais-Briere C."/>
            <person name="Owens G.L."/>
            <person name="Carrere S."/>
            <person name="Mayjonade B."/>
            <person name="Legrand L."/>
            <person name="Gill N."/>
            <person name="Kane N.C."/>
            <person name="Bowers J.E."/>
            <person name="Hubner S."/>
            <person name="Bellec A."/>
            <person name="Berard A."/>
            <person name="Berges H."/>
            <person name="Blanchet N."/>
            <person name="Boniface M.C."/>
            <person name="Brunel D."/>
            <person name="Catrice O."/>
            <person name="Chaidir N."/>
            <person name="Claudel C."/>
            <person name="Donnadieu C."/>
            <person name="Faraut T."/>
            <person name="Fievet G."/>
            <person name="Helmstetter N."/>
            <person name="King M."/>
            <person name="Knapp S.J."/>
            <person name="Lai Z."/>
            <person name="Le Paslier M.C."/>
            <person name="Lippi Y."/>
            <person name="Lorenzon L."/>
            <person name="Mandel J.R."/>
            <person name="Marage G."/>
            <person name="Marchand G."/>
            <person name="Marquand E."/>
            <person name="Bret-Mestries E."/>
            <person name="Morien E."/>
            <person name="Nambeesan S."/>
            <person name="Nguyen T."/>
            <person name="Pegot-Espagnet P."/>
            <person name="Pouilly N."/>
            <person name="Raftis F."/>
            <person name="Sallet E."/>
            <person name="Schiex T."/>
            <person name="Thomas J."/>
            <person name="Vandecasteele C."/>
            <person name="Vares D."/>
            <person name="Vear F."/>
            <person name="Vautrin S."/>
            <person name="Crespi M."/>
            <person name="Mangin B."/>
            <person name="Burke J.M."/>
            <person name="Salse J."/>
            <person name="Munos S."/>
            <person name="Vincourt P."/>
            <person name="Rieseberg L.H."/>
            <person name="Langlade N.B."/>
        </authorList>
    </citation>
    <scope>NUCLEOTIDE SEQUENCE [LARGE SCALE GENOMIC DNA]</scope>
    <source>
        <strain evidence="10">cv. SF193</strain>
    </source>
</reference>
<feature type="compositionally biased region" description="Basic and acidic residues" evidence="7">
    <location>
        <begin position="1296"/>
        <end position="1323"/>
    </location>
</feature>
<evidence type="ECO:0000256" key="6">
    <source>
        <dbReference type="ARBA" id="ARBA00023242"/>
    </source>
</evidence>
<dbReference type="PANTHER" id="PTHR13738">
    <property type="entry name" value="TROPONIN I"/>
    <property type="match status" value="1"/>
</dbReference>
<dbReference type="OMA" id="ECQNNDI"/>
<name>A0A251V820_HELAN</name>
<evidence type="ECO:0000256" key="3">
    <source>
        <dbReference type="ARBA" id="ARBA00010042"/>
    </source>
</evidence>
<dbReference type="InterPro" id="IPR050875">
    <property type="entry name" value="Troponin_I"/>
</dbReference>